<reference evidence="1 2" key="2">
    <citation type="journal article" date="2017" name="Genome Biol.">
        <title>New reference genome sequences of hot pepper reveal the massive evolution of plant disease-resistance genes by retroduplication.</title>
        <authorList>
            <person name="Kim S."/>
            <person name="Park J."/>
            <person name="Yeom S.I."/>
            <person name="Kim Y.M."/>
            <person name="Seo E."/>
            <person name="Kim K.T."/>
            <person name="Kim M.S."/>
            <person name="Lee J.M."/>
            <person name="Cheong K."/>
            <person name="Shin H.S."/>
            <person name="Kim S.B."/>
            <person name="Han K."/>
            <person name="Lee J."/>
            <person name="Park M."/>
            <person name="Lee H.A."/>
            <person name="Lee H.Y."/>
            <person name="Lee Y."/>
            <person name="Oh S."/>
            <person name="Lee J.H."/>
            <person name="Choi E."/>
            <person name="Choi E."/>
            <person name="Lee S.E."/>
            <person name="Jeon J."/>
            <person name="Kim H."/>
            <person name="Choi G."/>
            <person name="Song H."/>
            <person name="Lee J."/>
            <person name="Lee S.C."/>
            <person name="Kwon J.K."/>
            <person name="Lee H.Y."/>
            <person name="Koo N."/>
            <person name="Hong Y."/>
            <person name="Kim R.W."/>
            <person name="Kang W.H."/>
            <person name="Huh J.H."/>
            <person name="Kang B.C."/>
            <person name="Yang T.J."/>
            <person name="Lee Y.H."/>
            <person name="Bennetzen J.L."/>
            <person name="Choi D."/>
        </authorList>
    </citation>
    <scope>NUCLEOTIDE SEQUENCE [LARGE SCALE GENOMIC DNA]</scope>
    <source>
        <strain evidence="2">cv. CM334</strain>
    </source>
</reference>
<dbReference type="AlphaFoldDB" id="A0A2G2Z8T2"/>
<dbReference type="STRING" id="4072.A0A2G2Z8T2"/>
<keyword evidence="2" id="KW-1185">Reference proteome</keyword>
<dbReference type="Gramene" id="PHT78408">
    <property type="protein sequence ID" value="PHT78408"/>
    <property type="gene ID" value="T459_16460"/>
</dbReference>
<dbReference type="PANTHER" id="PTHR10492">
    <property type="match status" value="1"/>
</dbReference>
<dbReference type="OMA" id="YHGHINV"/>
<organism evidence="1 2">
    <name type="scientific">Capsicum annuum</name>
    <name type="common">Capsicum pepper</name>
    <dbReference type="NCBI Taxonomy" id="4072"/>
    <lineage>
        <taxon>Eukaryota</taxon>
        <taxon>Viridiplantae</taxon>
        <taxon>Streptophyta</taxon>
        <taxon>Embryophyta</taxon>
        <taxon>Tracheophyta</taxon>
        <taxon>Spermatophyta</taxon>
        <taxon>Magnoliopsida</taxon>
        <taxon>eudicotyledons</taxon>
        <taxon>Gunneridae</taxon>
        <taxon>Pentapetalae</taxon>
        <taxon>asterids</taxon>
        <taxon>lamiids</taxon>
        <taxon>Solanales</taxon>
        <taxon>Solanaceae</taxon>
        <taxon>Solanoideae</taxon>
        <taxon>Capsiceae</taxon>
        <taxon>Capsicum</taxon>
    </lineage>
</organism>
<reference evidence="1 2" key="1">
    <citation type="journal article" date="2014" name="Nat. Genet.">
        <title>Genome sequence of the hot pepper provides insights into the evolution of pungency in Capsicum species.</title>
        <authorList>
            <person name="Kim S."/>
            <person name="Park M."/>
            <person name="Yeom S.I."/>
            <person name="Kim Y.M."/>
            <person name="Lee J.M."/>
            <person name="Lee H.A."/>
            <person name="Seo E."/>
            <person name="Choi J."/>
            <person name="Cheong K."/>
            <person name="Kim K.T."/>
            <person name="Jung K."/>
            <person name="Lee G.W."/>
            <person name="Oh S.K."/>
            <person name="Bae C."/>
            <person name="Kim S.B."/>
            <person name="Lee H.Y."/>
            <person name="Kim S.Y."/>
            <person name="Kim M.S."/>
            <person name="Kang B.C."/>
            <person name="Jo Y.D."/>
            <person name="Yang H.B."/>
            <person name="Jeong H.J."/>
            <person name="Kang W.H."/>
            <person name="Kwon J.K."/>
            <person name="Shin C."/>
            <person name="Lim J.Y."/>
            <person name="Park J.H."/>
            <person name="Huh J.H."/>
            <person name="Kim J.S."/>
            <person name="Kim B.D."/>
            <person name="Cohen O."/>
            <person name="Paran I."/>
            <person name="Suh M.C."/>
            <person name="Lee S.B."/>
            <person name="Kim Y.K."/>
            <person name="Shin Y."/>
            <person name="Noh S.J."/>
            <person name="Park J."/>
            <person name="Seo Y.S."/>
            <person name="Kwon S.Y."/>
            <person name="Kim H.A."/>
            <person name="Park J.M."/>
            <person name="Kim H.J."/>
            <person name="Choi S.B."/>
            <person name="Bosland P.W."/>
            <person name="Reeves G."/>
            <person name="Jo S.H."/>
            <person name="Lee B.W."/>
            <person name="Cho H.T."/>
            <person name="Choi H.S."/>
            <person name="Lee M.S."/>
            <person name="Yu Y."/>
            <person name="Do Choi Y."/>
            <person name="Park B.S."/>
            <person name="van Deynze A."/>
            <person name="Ashrafi H."/>
            <person name="Hill T."/>
            <person name="Kim W.T."/>
            <person name="Pai H.S."/>
            <person name="Ahn H.K."/>
            <person name="Yeam I."/>
            <person name="Giovannoni J.J."/>
            <person name="Rose J.K."/>
            <person name="Sorensen I."/>
            <person name="Lee S.J."/>
            <person name="Kim R.W."/>
            <person name="Choi I.Y."/>
            <person name="Choi B.S."/>
            <person name="Lim J.S."/>
            <person name="Lee Y.H."/>
            <person name="Choi D."/>
        </authorList>
    </citation>
    <scope>NUCLEOTIDE SEQUENCE [LARGE SCALE GENOMIC DNA]</scope>
    <source>
        <strain evidence="2">cv. CM334</strain>
    </source>
</reference>
<sequence length="77" mass="9207">MKYGAHINVEWCNQSKSIKYLFKYVNKGHDRATIAFSQSIHDEGSQDVDEINMYYDCRYISPCEAAWRIFGFFIHYR</sequence>
<evidence type="ECO:0000313" key="1">
    <source>
        <dbReference type="EMBL" id="PHT78408.1"/>
    </source>
</evidence>
<accession>A0A2G2Z8T2</accession>
<name>A0A2G2Z8T2_CAPAN</name>
<dbReference type="EMBL" id="AYRZ02000006">
    <property type="protein sequence ID" value="PHT78408.1"/>
    <property type="molecule type" value="Genomic_DNA"/>
</dbReference>
<evidence type="ECO:0000313" key="2">
    <source>
        <dbReference type="Proteomes" id="UP000222542"/>
    </source>
</evidence>
<protein>
    <submittedName>
        <fullName evidence="1">Uncharacterized protein</fullName>
    </submittedName>
</protein>
<proteinExistence type="predicted"/>
<gene>
    <name evidence="1" type="ORF">T459_16460</name>
</gene>
<dbReference type="Proteomes" id="UP000222542">
    <property type="component" value="Unassembled WGS sequence"/>
</dbReference>
<comment type="caution">
    <text evidence="1">The sequence shown here is derived from an EMBL/GenBank/DDBJ whole genome shotgun (WGS) entry which is preliminary data.</text>
</comment>